<accession>A0A834TPT0</accession>
<dbReference type="Proteomes" id="UP000634136">
    <property type="component" value="Unassembled WGS sequence"/>
</dbReference>
<evidence type="ECO:0000256" key="1">
    <source>
        <dbReference type="SAM" id="MobiDB-lite"/>
    </source>
</evidence>
<comment type="caution">
    <text evidence="2">The sequence shown here is derived from an EMBL/GenBank/DDBJ whole genome shotgun (WGS) entry which is preliminary data.</text>
</comment>
<name>A0A834TPT0_9FABA</name>
<sequence length="80" mass="9322">MFFSTKSNAIPLATTRERRTKLDEAERRKTERNGVGEAWLCARRSVEFEAWVCVLWKKPHGSGYCGRRVDLVEARSEYDL</sequence>
<keyword evidence="3" id="KW-1185">Reference proteome</keyword>
<reference evidence="2" key="1">
    <citation type="submission" date="2020-09" db="EMBL/GenBank/DDBJ databases">
        <title>Genome-Enabled Discovery of Anthraquinone Biosynthesis in Senna tora.</title>
        <authorList>
            <person name="Kang S.-H."/>
            <person name="Pandey R.P."/>
            <person name="Lee C.-M."/>
            <person name="Sim J.-S."/>
            <person name="Jeong J.-T."/>
            <person name="Choi B.-S."/>
            <person name="Jung M."/>
            <person name="Ginzburg D."/>
            <person name="Zhao K."/>
            <person name="Won S.Y."/>
            <person name="Oh T.-J."/>
            <person name="Yu Y."/>
            <person name="Kim N.-H."/>
            <person name="Lee O.R."/>
            <person name="Lee T.-H."/>
            <person name="Bashyal P."/>
            <person name="Kim T.-S."/>
            <person name="Lee W.-H."/>
            <person name="Kawkins C."/>
            <person name="Kim C.-K."/>
            <person name="Kim J.S."/>
            <person name="Ahn B.O."/>
            <person name="Rhee S.Y."/>
            <person name="Sohng J.K."/>
        </authorList>
    </citation>
    <scope>NUCLEOTIDE SEQUENCE</scope>
    <source>
        <tissue evidence="2">Leaf</tissue>
    </source>
</reference>
<feature type="region of interest" description="Disordered" evidence="1">
    <location>
        <begin position="1"/>
        <end position="27"/>
    </location>
</feature>
<dbReference type="AlphaFoldDB" id="A0A834TPT0"/>
<protein>
    <submittedName>
        <fullName evidence="2">Uncharacterized protein</fullName>
    </submittedName>
</protein>
<organism evidence="2 3">
    <name type="scientific">Senna tora</name>
    <dbReference type="NCBI Taxonomy" id="362788"/>
    <lineage>
        <taxon>Eukaryota</taxon>
        <taxon>Viridiplantae</taxon>
        <taxon>Streptophyta</taxon>
        <taxon>Embryophyta</taxon>
        <taxon>Tracheophyta</taxon>
        <taxon>Spermatophyta</taxon>
        <taxon>Magnoliopsida</taxon>
        <taxon>eudicotyledons</taxon>
        <taxon>Gunneridae</taxon>
        <taxon>Pentapetalae</taxon>
        <taxon>rosids</taxon>
        <taxon>fabids</taxon>
        <taxon>Fabales</taxon>
        <taxon>Fabaceae</taxon>
        <taxon>Caesalpinioideae</taxon>
        <taxon>Cassia clade</taxon>
        <taxon>Senna</taxon>
    </lineage>
</organism>
<proteinExistence type="predicted"/>
<evidence type="ECO:0000313" key="3">
    <source>
        <dbReference type="Proteomes" id="UP000634136"/>
    </source>
</evidence>
<feature type="compositionally biased region" description="Basic and acidic residues" evidence="1">
    <location>
        <begin position="15"/>
        <end position="27"/>
    </location>
</feature>
<dbReference type="EMBL" id="JAAIUW010000008">
    <property type="protein sequence ID" value="KAF7821369.1"/>
    <property type="molecule type" value="Genomic_DNA"/>
</dbReference>
<gene>
    <name evidence="2" type="ORF">G2W53_026824</name>
</gene>
<evidence type="ECO:0000313" key="2">
    <source>
        <dbReference type="EMBL" id="KAF7821369.1"/>
    </source>
</evidence>